<evidence type="ECO:0000256" key="13">
    <source>
        <dbReference type="SAM" id="MobiDB-lite"/>
    </source>
</evidence>
<dbReference type="Proteomes" id="UP000694397">
    <property type="component" value="Chromosome 16"/>
</dbReference>
<evidence type="ECO:0000256" key="3">
    <source>
        <dbReference type="ARBA" id="ARBA00010161"/>
    </source>
</evidence>
<keyword evidence="8" id="KW-1114">Inhibition of host interferon signaling pathway by virus</keyword>
<keyword evidence="10" id="KW-0922">Interferon antiviral system evasion</keyword>
<dbReference type="GO" id="GO:0034976">
    <property type="term" value="P:response to endoplasmic reticulum stress"/>
    <property type="evidence" value="ECO:0007669"/>
    <property type="project" value="TreeGrafter"/>
</dbReference>
<comment type="function">
    <text evidence="1">Interacts with the host phosphatase PP1 catalytic subunit (PPP1CB) and recruits it to dephosphorylate EIF2S1/eIF2alpha and therefore restores the host translation that has been shut-down by the host. Also inhibits the EIF2S1/eIF2alpha-ATF4-DDIT3/CHOP pathway.</text>
</comment>
<gene>
    <name evidence="15" type="primary">LOC108925706</name>
</gene>
<dbReference type="GeneTree" id="ENSGT00940000154404"/>
<proteinExistence type="inferred from homology"/>
<feature type="region of interest" description="Disordered" evidence="13">
    <location>
        <begin position="268"/>
        <end position="290"/>
    </location>
</feature>
<dbReference type="OrthoDB" id="5976067at2759"/>
<feature type="compositionally biased region" description="Acidic residues" evidence="13">
    <location>
        <begin position="198"/>
        <end position="221"/>
    </location>
</feature>
<organism evidence="15 16">
    <name type="scientific">Scleropages formosus</name>
    <name type="common">Asian bonytongue</name>
    <name type="synonym">Osteoglossum formosum</name>
    <dbReference type="NCBI Taxonomy" id="113540"/>
    <lineage>
        <taxon>Eukaryota</taxon>
        <taxon>Metazoa</taxon>
        <taxon>Chordata</taxon>
        <taxon>Craniata</taxon>
        <taxon>Vertebrata</taxon>
        <taxon>Euteleostomi</taxon>
        <taxon>Actinopterygii</taxon>
        <taxon>Neopterygii</taxon>
        <taxon>Teleostei</taxon>
        <taxon>Osteoglossocephala</taxon>
        <taxon>Osteoglossomorpha</taxon>
        <taxon>Osteoglossiformes</taxon>
        <taxon>Osteoglossidae</taxon>
        <taxon>Scleropages</taxon>
    </lineage>
</organism>
<dbReference type="RefSeq" id="XP_018593384.2">
    <property type="nucleotide sequence ID" value="XM_018737868.2"/>
</dbReference>
<dbReference type="InterPro" id="IPR019523">
    <property type="entry name" value="Prot_Pase1_reg-su15A/B_C"/>
</dbReference>
<name>A0A8C9QU81_SCLFO</name>
<evidence type="ECO:0000256" key="9">
    <source>
        <dbReference type="ARBA" id="ARBA00022921"/>
    </source>
</evidence>
<evidence type="ECO:0000256" key="4">
    <source>
        <dbReference type="ARBA" id="ARBA00011204"/>
    </source>
</evidence>
<evidence type="ECO:0000256" key="8">
    <source>
        <dbReference type="ARBA" id="ARBA00022830"/>
    </source>
</evidence>
<evidence type="ECO:0000256" key="1">
    <source>
        <dbReference type="ARBA" id="ARBA00003756"/>
    </source>
</evidence>
<reference evidence="15" key="2">
    <citation type="submission" date="2025-08" db="UniProtKB">
        <authorList>
            <consortium name="Ensembl"/>
        </authorList>
    </citation>
    <scope>IDENTIFICATION</scope>
</reference>
<dbReference type="InterPro" id="IPR051254">
    <property type="entry name" value="PPP1R15"/>
</dbReference>
<evidence type="ECO:0000313" key="16">
    <source>
        <dbReference type="Proteomes" id="UP000694397"/>
    </source>
</evidence>
<keyword evidence="16" id="KW-1185">Reference proteome</keyword>
<evidence type="ECO:0000256" key="2">
    <source>
        <dbReference type="ARBA" id="ARBA00007512"/>
    </source>
</evidence>
<dbReference type="PANTHER" id="PTHR16489:SF12">
    <property type="entry name" value="GH11727P"/>
    <property type="match status" value="1"/>
</dbReference>
<evidence type="ECO:0000256" key="11">
    <source>
        <dbReference type="ARBA" id="ARBA00023280"/>
    </source>
</evidence>
<dbReference type="GO" id="GO:0005783">
    <property type="term" value="C:endoplasmic reticulum"/>
    <property type="evidence" value="ECO:0007669"/>
    <property type="project" value="TreeGrafter"/>
</dbReference>
<dbReference type="Pfam" id="PF10488">
    <property type="entry name" value="PP1c_bdg"/>
    <property type="match status" value="1"/>
</dbReference>
<evidence type="ECO:0000256" key="7">
    <source>
        <dbReference type="ARBA" id="ARBA00022632"/>
    </source>
</evidence>
<evidence type="ECO:0000256" key="5">
    <source>
        <dbReference type="ARBA" id="ARBA00019072"/>
    </source>
</evidence>
<reference evidence="15" key="3">
    <citation type="submission" date="2025-09" db="UniProtKB">
        <authorList>
            <consortium name="Ensembl"/>
        </authorList>
    </citation>
    <scope>IDENTIFICATION</scope>
</reference>
<keyword evidence="6" id="KW-0945">Host-virus interaction</keyword>
<evidence type="ECO:0000256" key="10">
    <source>
        <dbReference type="ARBA" id="ARBA00023258"/>
    </source>
</evidence>
<protein>
    <recommendedName>
        <fullName evidence="5">Protein DP71L</fullName>
    </recommendedName>
    <alternativeName>
        <fullName evidence="12">MyD116 homolog</fullName>
    </alternativeName>
</protein>
<keyword evidence="9" id="KW-0426">Late protein</keyword>
<dbReference type="Ensembl" id="ENSSFOT00015003215.2">
    <property type="protein sequence ID" value="ENSSFOP00015003164.2"/>
    <property type="gene ID" value="ENSSFOG00015002079.2"/>
</dbReference>
<comment type="subunit">
    <text evidence="4">Interacts (via C-terminus) with host PPP1CB.</text>
</comment>
<evidence type="ECO:0000256" key="6">
    <source>
        <dbReference type="ARBA" id="ARBA00022581"/>
    </source>
</evidence>
<dbReference type="GO" id="GO:0051246">
    <property type="term" value="P:regulation of protein metabolic process"/>
    <property type="evidence" value="ECO:0007669"/>
    <property type="project" value="UniProtKB-ARBA"/>
</dbReference>
<feature type="region of interest" description="Disordered" evidence="13">
    <location>
        <begin position="191"/>
        <end position="222"/>
    </location>
</feature>
<dbReference type="PANTHER" id="PTHR16489">
    <property type="entry name" value="GH11727P"/>
    <property type="match status" value="1"/>
</dbReference>
<keyword evidence="11" id="KW-0899">Viral immunoevasion</keyword>
<keyword evidence="7" id="KW-1090">Inhibition of host innate immune response by virus</keyword>
<evidence type="ECO:0000256" key="12">
    <source>
        <dbReference type="ARBA" id="ARBA00031298"/>
    </source>
</evidence>
<feature type="domain" description="Protein phosphatase 1 regulatory subunit 15A/B C-terminal" evidence="14">
    <location>
        <begin position="203"/>
        <end position="359"/>
    </location>
</feature>
<dbReference type="AlphaFoldDB" id="A0A8C9QU81"/>
<sequence length="363" mass="41853">MWYLGFVAIIMLKIRPPRKKLELYWMRVLQELCKALQYLWASLFGVPDSCRVPVMRPQAIVFPPGAMVDVASLTFGVLDEKMGKHLEEQKGSTFQGVMWTPGRQEADLAWAPDEEILEEEEEDPVVAADMKFLEADCLREPVTGELEVTLADWLEWDTNEEIPEEFCHEVCLEAIPKPPLSHFEITSVCSPTTVSTDGEMEWDSDSSWDDDDDDDDDDTNENLERNSELWESFMRNDDPYNPFKCSSVTAVNERHVKRTESCTQRPLQMNGRREDVCDTESSPPEDEKMTVSSRKVRFSNVVKVHPLVTWSFASRAARDGSCWQEIARDRARFKRRVDAVNEIISPCLLPEHRAMVWERVQLL</sequence>
<reference evidence="15 16" key="1">
    <citation type="submission" date="2019-04" db="EMBL/GenBank/DDBJ databases">
        <authorList>
            <consortium name="Wellcome Sanger Institute Data Sharing"/>
        </authorList>
    </citation>
    <scope>NUCLEOTIDE SEQUENCE [LARGE SCALE GENOMIC DNA]</scope>
</reference>
<evidence type="ECO:0000259" key="14">
    <source>
        <dbReference type="Pfam" id="PF10488"/>
    </source>
</evidence>
<comment type="similarity">
    <text evidence="2">Belongs to the asfivirus DP71L family.</text>
</comment>
<accession>A0A8C9QU81</accession>
<comment type="similarity">
    <text evidence="3">Belongs to the PPP1R15 family.</text>
</comment>
<dbReference type="GeneID" id="108925706"/>
<dbReference type="KEGG" id="sfm:108925706"/>
<dbReference type="RefSeq" id="XP_018593383.2">
    <property type="nucleotide sequence ID" value="XM_018737867.2"/>
</dbReference>
<dbReference type="GO" id="GO:0000164">
    <property type="term" value="C:protein phosphatase type 1 complex"/>
    <property type="evidence" value="ECO:0007669"/>
    <property type="project" value="TreeGrafter"/>
</dbReference>
<evidence type="ECO:0000313" key="15">
    <source>
        <dbReference type="Ensembl" id="ENSSFOP00015003164.2"/>
    </source>
</evidence>
<dbReference type="GO" id="GO:0019888">
    <property type="term" value="F:protein phosphatase regulator activity"/>
    <property type="evidence" value="ECO:0007669"/>
    <property type="project" value="TreeGrafter"/>
</dbReference>